<dbReference type="GO" id="GO:0008097">
    <property type="term" value="F:5S rRNA binding"/>
    <property type="evidence" value="ECO:0007669"/>
    <property type="project" value="InterPro"/>
</dbReference>
<dbReference type="NCBIfam" id="NF004128">
    <property type="entry name" value="PRK05618.1-2"/>
    <property type="match status" value="1"/>
</dbReference>
<comment type="caution">
    <text evidence="8">The sequence shown here is derived from an EMBL/GenBank/DDBJ whole genome shotgun (WGS) entry which is preliminary data.</text>
</comment>
<keyword evidence="2 5" id="KW-0694">RNA-binding</keyword>
<feature type="domain" description="Large ribosomal subunit protein bL25 beta" evidence="7">
    <location>
        <begin position="104"/>
        <end position="195"/>
    </location>
</feature>
<dbReference type="Pfam" id="PF01386">
    <property type="entry name" value="Ribosomal_L25p"/>
    <property type="match status" value="1"/>
</dbReference>
<gene>
    <name evidence="5" type="primary">rplY</name>
    <name evidence="5" type="synonym">ctc</name>
    <name evidence="8" type="ORF">DFR26_0854</name>
</gene>
<dbReference type="GO" id="GO:0022625">
    <property type="term" value="C:cytosolic large ribosomal subunit"/>
    <property type="evidence" value="ECO:0007669"/>
    <property type="project" value="TreeGrafter"/>
</dbReference>
<dbReference type="InterPro" id="IPR029751">
    <property type="entry name" value="Ribosomal_L25_dom"/>
</dbReference>
<dbReference type="PANTHER" id="PTHR33284">
    <property type="entry name" value="RIBOSOMAL PROTEIN L25/GLN-TRNA SYNTHETASE, ANTI-CODON-BINDING DOMAIN-CONTAINING PROTEIN"/>
    <property type="match status" value="1"/>
</dbReference>
<dbReference type="InterPro" id="IPR037121">
    <property type="entry name" value="Ribosomal_bL25_C"/>
</dbReference>
<sequence>MSEANFSLNAQNRTLEGKGASRRLRRLEARIPAVIYGGEAAAQSISIELRELSKALENEAFYSHVLTISVDGKAQKVVLKALQRHPVKSMPIHADFLRVDATHKLTMRVPLHFTNQDICVGVKKEGGEIAHMLNDVEVSCLPKDLPEFIEVDMANVALGTTLHLSDLVLPKGVEVPVLALGHDHDQPVANVHTPKVAAAVEDTDAPAAPEPEAE</sequence>
<evidence type="ECO:0000259" key="6">
    <source>
        <dbReference type="Pfam" id="PF01386"/>
    </source>
</evidence>
<dbReference type="AlphaFoldDB" id="A0A3E0H6L9"/>
<keyword evidence="9" id="KW-1185">Reference proteome</keyword>
<comment type="function">
    <text evidence="5">This is one of the proteins that binds to the 5S RNA in the ribosome where it forms part of the central protuberance.</text>
</comment>
<dbReference type="PANTHER" id="PTHR33284:SF1">
    <property type="entry name" value="RIBOSOMAL PROTEIN L25_GLN-TRNA SYNTHETASE, ANTI-CODON-BINDING DOMAIN-CONTAINING PROTEIN"/>
    <property type="match status" value="1"/>
</dbReference>
<organism evidence="8 9">
    <name type="scientific">Paraperlucidibaca baekdonensis</name>
    <dbReference type="NCBI Taxonomy" id="748120"/>
    <lineage>
        <taxon>Bacteria</taxon>
        <taxon>Pseudomonadati</taxon>
        <taxon>Pseudomonadota</taxon>
        <taxon>Gammaproteobacteria</taxon>
        <taxon>Moraxellales</taxon>
        <taxon>Moraxellaceae</taxon>
        <taxon>Paraperlucidibaca</taxon>
    </lineage>
</organism>
<dbReference type="Pfam" id="PF14693">
    <property type="entry name" value="Ribosomal_TL5_C"/>
    <property type="match status" value="1"/>
</dbReference>
<evidence type="ECO:0000256" key="3">
    <source>
        <dbReference type="ARBA" id="ARBA00022980"/>
    </source>
</evidence>
<dbReference type="InterPro" id="IPR020056">
    <property type="entry name" value="Rbsml_bL25/Gln-tRNA_synth_N"/>
</dbReference>
<dbReference type="NCBIfam" id="TIGR00731">
    <property type="entry name" value="bL25_bact_ctc"/>
    <property type="match status" value="1"/>
</dbReference>
<dbReference type="CDD" id="cd00495">
    <property type="entry name" value="Ribosomal_L25_TL5_CTC"/>
    <property type="match status" value="1"/>
</dbReference>
<comment type="similarity">
    <text evidence="5">Belongs to the bacterial ribosomal protein bL25 family. CTC subfamily.</text>
</comment>
<dbReference type="EMBL" id="QUNR01000002">
    <property type="protein sequence ID" value="REH38694.1"/>
    <property type="molecule type" value="Genomic_DNA"/>
</dbReference>
<dbReference type="OrthoDB" id="9806411at2"/>
<dbReference type="RefSeq" id="WP_116207728.1">
    <property type="nucleotide sequence ID" value="NZ_QUNR01000002.1"/>
</dbReference>
<dbReference type="GO" id="GO:0006412">
    <property type="term" value="P:translation"/>
    <property type="evidence" value="ECO:0007669"/>
    <property type="project" value="UniProtKB-UniRule"/>
</dbReference>
<keyword evidence="1 5" id="KW-0699">rRNA-binding</keyword>
<evidence type="ECO:0000256" key="5">
    <source>
        <dbReference type="HAMAP-Rule" id="MF_01334"/>
    </source>
</evidence>
<evidence type="ECO:0000256" key="1">
    <source>
        <dbReference type="ARBA" id="ARBA00022730"/>
    </source>
</evidence>
<dbReference type="GO" id="GO:0003735">
    <property type="term" value="F:structural constituent of ribosome"/>
    <property type="evidence" value="ECO:0007669"/>
    <property type="project" value="InterPro"/>
</dbReference>
<name>A0A3E0H6L9_9GAMM</name>
<dbReference type="NCBIfam" id="NF004612">
    <property type="entry name" value="PRK05943.1"/>
    <property type="match status" value="1"/>
</dbReference>
<dbReference type="Gene3D" id="2.170.120.20">
    <property type="entry name" value="Ribosomal protein L25, beta domain"/>
    <property type="match status" value="1"/>
</dbReference>
<evidence type="ECO:0000256" key="4">
    <source>
        <dbReference type="ARBA" id="ARBA00023274"/>
    </source>
</evidence>
<dbReference type="InterPro" id="IPR011035">
    <property type="entry name" value="Ribosomal_bL25/Gln-tRNA_synth"/>
</dbReference>
<accession>A0A3E0H6L9</accession>
<dbReference type="InterPro" id="IPR020930">
    <property type="entry name" value="Ribosomal_uL5_bac-type"/>
</dbReference>
<protein>
    <recommendedName>
        <fullName evidence="5">Large ribosomal subunit protein bL25</fullName>
    </recommendedName>
    <alternativeName>
        <fullName evidence="5">General stress protein CTC</fullName>
    </alternativeName>
</protein>
<evidence type="ECO:0000313" key="8">
    <source>
        <dbReference type="EMBL" id="REH38694.1"/>
    </source>
</evidence>
<keyword evidence="3 5" id="KW-0689">Ribosomal protein</keyword>
<feature type="domain" description="Large ribosomal subunit protein bL25 L25" evidence="6">
    <location>
        <begin position="8"/>
        <end position="96"/>
    </location>
</feature>
<comment type="subunit">
    <text evidence="5">Part of the 50S ribosomal subunit; part of the 5S rRNA/L5/L18/L25 subcomplex. Contacts the 5S rRNA. Binds to the 5S rRNA independently of L5 and L18.</text>
</comment>
<dbReference type="InterPro" id="IPR020057">
    <property type="entry name" value="Ribosomal_bL25_b-dom"/>
</dbReference>
<evidence type="ECO:0000313" key="9">
    <source>
        <dbReference type="Proteomes" id="UP000256774"/>
    </source>
</evidence>
<dbReference type="Proteomes" id="UP000256774">
    <property type="component" value="Unassembled WGS sequence"/>
</dbReference>
<dbReference type="Gene3D" id="2.40.240.10">
    <property type="entry name" value="Ribosomal Protein L25, Chain P"/>
    <property type="match status" value="1"/>
</dbReference>
<evidence type="ECO:0000256" key="2">
    <source>
        <dbReference type="ARBA" id="ARBA00022884"/>
    </source>
</evidence>
<dbReference type="InterPro" id="IPR001021">
    <property type="entry name" value="Ribosomal_bL25_long"/>
</dbReference>
<proteinExistence type="inferred from homology"/>
<reference evidence="8 9" key="1">
    <citation type="submission" date="2018-08" db="EMBL/GenBank/DDBJ databases">
        <title>Genomic Encyclopedia of Type Strains, Phase IV (KMG-IV): sequencing the most valuable type-strain genomes for metagenomic binning, comparative biology and taxonomic classification.</title>
        <authorList>
            <person name="Goeker M."/>
        </authorList>
    </citation>
    <scope>NUCLEOTIDE SEQUENCE [LARGE SCALE GENOMIC DNA]</scope>
    <source>
        <strain evidence="8 9">DSM 26022</strain>
    </source>
</reference>
<dbReference type="NCBIfam" id="NF004130">
    <property type="entry name" value="PRK05618.1-5"/>
    <property type="match status" value="1"/>
</dbReference>
<dbReference type="SUPFAM" id="SSF50715">
    <property type="entry name" value="Ribosomal protein L25-like"/>
    <property type="match status" value="1"/>
</dbReference>
<evidence type="ECO:0000259" key="7">
    <source>
        <dbReference type="Pfam" id="PF14693"/>
    </source>
</evidence>
<keyword evidence="4 5" id="KW-0687">Ribonucleoprotein</keyword>
<dbReference type="HAMAP" id="MF_01334">
    <property type="entry name" value="Ribosomal_bL25_CTC"/>
    <property type="match status" value="1"/>
</dbReference>